<dbReference type="EMBL" id="GISG01049271">
    <property type="protein sequence ID" value="MBA4624883.1"/>
    <property type="molecule type" value="Transcribed_RNA"/>
</dbReference>
<reference evidence="2" key="2">
    <citation type="submission" date="2020-07" db="EMBL/GenBank/DDBJ databases">
        <authorList>
            <person name="Vera ALvarez R."/>
            <person name="Arias-Moreno D.M."/>
            <person name="Jimenez-Jacinto V."/>
            <person name="Jimenez-Bremont J.F."/>
            <person name="Swaminathan K."/>
            <person name="Moose S.P."/>
            <person name="Guerrero-Gonzalez M.L."/>
            <person name="Marino-Ramirez L."/>
            <person name="Landsman D."/>
            <person name="Rodriguez-Kessler M."/>
            <person name="Delgado-Sanchez P."/>
        </authorList>
    </citation>
    <scope>NUCLEOTIDE SEQUENCE</scope>
    <source>
        <tissue evidence="2">Cladode</tissue>
    </source>
</reference>
<evidence type="ECO:0000313" key="2">
    <source>
        <dbReference type="EMBL" id="MBA4624884.1"/>
    </source>
</evidence>
<organism evidence="2">
    <name type="scientific">Opuntia streptacantha</name>
    <name type="common">Prickly pear cactus</name>
    <name type="synonym">Opuntia cardona</name>
    <dbReference type="NCBI Taxonomy" id="393608"/>
    <lineage>
        <taxon>Eukaryota</taxon>
        <taxon>Viridiplantae</taxon>
        <taxon>Streptophyta</taxon>
        <taxon>Embryophyta</taxon>
        <taxon>Tracheophyta</taxon>
        <taxon>Spermatophyta</taxon>
        <taxon>Magnoliopsida</taxon>
        <taxon>eudicotyledons</taxon>
        <taxon>Gunneridae</taxon>
        <taxon>Pentapetalae</taxon>
        <taxon>Caryophyllales</taxon>
        <taxon>Cactineae</taxon>
        <taxon>Cactaceae</taxon>
        <taxon>Opuntioideae</taxon>
        <taxon>Opuntia</taxon>
    </lineage>
</organism>
<accession>A0A7C9CVZ3</accession>
<feature type="region of interest" description="Disordered" evidence="1">
    <location>
        <begin position="62"/>
        <end position="117"/>
    </location>
</feature>
<sequence>MRLWAPSRMQSTASSKLELVSNCLTRLGDLLRRREIGELRAMEGWERLSSLQREQRMSTMEILPTHREISPAAAVTDQTEREGSPAERRRRERASATVEDAGSGLSGGLPRQRSDIS</sequence>
<dbReference type="EMBL" id="GISG01049272">
    <property type="protein sequence ID" value="MBA4624884.1"/>
    <property type="molecule type" value="Transcribed_RNA"/>
</dbReference>
<dbReference type="AlphaFoldDB" id="A0A7C9CVZ3"/>
<evidence type="ECO:0000256" key="1">
    <source>
        <dbReference type="SAM" id="MobiDB-lite"/>
    </source>
</evidence>
<feature type="compositionally biased region" description="Basic and acidic residues" evidence="1">
    <location>
        <begin position="78"/>
        <end position="89"/>
    </location>
</feature>
<proteinExistence type="predicted"/>
<name>A0A7C9CVZ3_OPUST</name>
<reference evidence="2" key="1">
    <citation type="journal article" date="2013" name="J. Plant Res.">
        <title>Effect of fungi and light on seed germination of three Opuntia species from semiarid lands of central Mexico.</title>
        <authorList>
            <person name="Delgado-Sanchez P."/>
            <person name="Jimenez-Bremont J.F."/>
            <person name="Guerrero-Gonzalez Mde L."/>
            <person name="Flores J."/>
        </authorList>
    </citation>
    <scope>NUCLEOTIDE SEQUENCE</scope>
    <source>
        <tissue evidence="2">Cladode</tissue>
    </source>
</reference>
<protein>
    <submittedName>
        <fullName evidence="2">Uncharacterized protein</fullName>
    </submittedName>
</protein>